<dbReference type="RefSeq" id="WP_350721295.1">
    <property type="nucleotide sequence ID" value="NZ_JBEPCO010000024.1"/>
</dbReference>
<dbReference type="Proteomes" id="UP001490330">
    <property type="component" value="Unassembled WGS sequence"/>
</dbReference>
<keyword evidence="4" id="KW-0328">Glycosyltransferase</keyword>
<dbReference type="GO" id="GO:0016757">
    <property type="term" value="F:glycosyltransferase activity"/>
    <property type="evidence" value="ECO:0007669"/>
    <property type="project" value="UniProtKB-KW"/>
</dbReference>
<dbReference type="CDD" id="cd03820">
    <property type="entry name" value="GT4_AmsD-like"/>
    <property type="match status" value="1"/>
</dbReference>
<comment type="caution">
    <text evidence="4">The sequence shown here is derived from an EMBL/GenBank/DDBJ whole genome shotgun (WGS) entry which is preliminary data.</text>
</comment>
<dbReference type="EMBL" id="JBEPCV010000004">
    <property type="protein sequence ID" value="MER6903488.1"/>
    <property type="molecule type" value="Genomic_DNA"/>
</dbReference>
<evidence type="ECO:0000256" key="2">
    <source>
        <dbReference type="ARBA" id="ARBA00022679"/>
    </source>
</evidence>
<dbReference type="SUPFAM" id="SSF53756">
    <property type="entry name" value="UDP-Glycosyltransferase/glycogen phosphorylase"/>
    <property type="match status" value="1"/>
</dbReference>
<reference evidence="4 5" key="1">
    <citation type="submission" date="2024-06" db="EMBL/GenBank/DDBJ databases">
        <title>The Natural Products Discovery Center: Release of the First 8490 Sequenced Strains for Exploring Actinobacteria Biosynthetic Diversity.</title>
        <authorList>
            <person name="Kalkreuter E."/>
            <person name="Kautsar S.A."/>
            <person name="Yang D."/>
            <person name="Bader C.D."/>
            <person name="Teijaro C.N."/>
            <person name="Fluegel L."/>
            <person name="Davis C.M."/>
            <person name="Simpson J.R."/>
            <person name="Lauterbach L."/>
            <person name="Steele A.D."/>
            <person name="Gui C."/>
            <person name="Meng S."/>
            <person name="Li G."/>
            <person name="Viehrig K."/>
            <person name="Ye F."/>
            <person name="Su P."/>
            <person name="Kiefer A.F."/>
            <person name="Nichols A."/>
            <person name="Cepeda A.J."/>
            <person name="Yan W."/>
            <person name="Fan B."/>
            <person name="Jiang Y."/>
            <person name="Adhikari A."/>
            <person name="Zheng C.-J."/>
            <person name="Schuster L."/>
            <person name="Cowan T.M."/>
            <person name="Smanski M.J."/>
            <person name="Chevrette M.G."/>
            <person name="De Carvalho L.P.S."/>
            <person name="Shen B."/>
        </authorList>
    </citation>
    <scope>NUCLEOTIDE SEQUENCE [LARGE SCALE GENOMIC DNA]</scope>
    <source>
        <strain evidence="4 5">NPDC000632</strain>
    </source>
</reference>
<protein>
    <recommendedName>
        <fullName evidence="1">D-inositol 3-phosphate glycosyltransferase</fullName>
    </recommendedName>
</protein>
<evidence type="ECO:0000313" key="5">
    <source>
        <dbReference type="Proteomes" id="UP001490330"/>
    </source>
</evidence>
<name>A0ABV1VAH3_9ACTN</name>
<dbReference type="PANTHER" id="PTHR12526:SF630">
    <property type="entry name" value="GLYCOSYLTRANSFERASE"/>
    <property type="match status" value="1"/>
</dbReference>
<keyword evidence="5" id="KW-1185">Reference proteome</keyword>
<sequence>MTERDIIFVANEVNELGGVARWQALMARLLAERGHRVTIVGIAPPEVPMDLGDNPPFATVTLYDERPPGRWQARNLRDRANLAARRRETAREAGMREATERLSRIFRAARPGAMIVVTQVWAMEWVAVADTAGHPVIGMSHESFEYSKGSSRFQRVQKYYKDVDRLLLLTQEDADLWVGRGLNNVGFMPNPLPMMPEVPSRRTEKVVASIGRLGHQKGIDMLLDTWAEAAPKHPGWRLRIYGSGPDEQALKRQCTELGLDGSVEWAGQTDDVVGALHGASVFVQSSRGEGFPLALLEAMACGVPCAAFDCAPGVRQIVQDEEDGLLARPGNTTELARQLGRLMEDAELRDTMGEKARANVQRYSPSAITDQWEELFAFLER</sequence>
<dbReference type="Gene3D" id="3.40.50.2000">
    <property type="entry name" value="Glycogen Phosphorylase B"/>
    <property type="match status" value="2"/>
</dbReference>
<accession>A0ABV1VAH3</accession>
<dbReference type="InterPro" id="IPR001296">
    <property type="entry name" value="Glyco_trans_1"/>
</dbReference>
<keyword evidence="2 4" id="KW-0808">Transferase</keyword>
<gene>
    <name evidence="4" type="ORF">ABT322_06805</name>
</gene>
<evidence type="ECO:0000259" key="3">
    <source>
        <dbReference type="Pfam" id="PF00534"/>
    </source>
</evidence>
<dbReference type="Pfam" id="PF00534">
    <property type="entry name" value="Glycos_transf_1"/>
    <property type="match status" value="1"/>
</dbReference>
<evidence type="ECO:0000313" key="4">
    <source>
        <dbReference type="EMBL" id="MER6903488.1"/>
    </source>
</evidence>
<feature type="domain" description="Glycosyl transferase family 1" evidence="3">
    <location>
        <begin position="199"/>
        <end position="357"/>
    </location>
</feature>
<evidence type="ECO:0000256" key="1">
    <source>
        <dbReference type="ARBA" id="ARBA00021292"/>
    </source>
</evidence>
<organism evidence="4 5">
    <name type="scientific">Streptomyces flaveolus</name>
    <dbReference type="NCBI Taxonomy" id="67297"/>
    <lineage>
        <taxon>Bacteria</taxon>
        <taxon>Bacillati</taxon>
        <taxon>Actinomycetota</taxon>
        <taxon>Actinomycetes</taxon>
        <taxon>Kitasatosporales</taxon>
        <taxon>Streptomycetaceae</taxon>
        <taxon>Streptomyces</taxon>
    </lineage>
</organism>
<proteinExistence type="predicted"/>
<dbReference type="PANTHER" id="PTHR12526">
    <property type="entry name" value="GLYCOSYLTRANSFERASE"/>
    <property type="match status" value="1"/>
</dbReference>